<evidence type="ECO:0000313" key="12">
    <source>
        <dbReference type="Proteomes" id="UP000265040"/>
    </source>
</evidence>
<keyword evidence="12" id="KW-1185">Reference proteome</keyword>
<evidence type="ECO:0000256" key="1">
    <source>
        <dbReference type="ARBA" id="ARBA00004123"/>
    </source>
</evidence>
<proteinExistence type="predicted"/>
<reference evidence="11" key="3">
    <citation type="submission" date="2025-09" db="UniProtKB">
        <authorList>
            <consortium name="Ensembl"/>
        </authorList>
    </citation>
    <scope>IDENTIFICATION</scope>
</reference>
<feature type="compositionally biased region" description="Basic and acidic residues" evidence="8">
    <location>
        <begin position="52"/>
        <end position="71"/>
    </location>
</feature>
<reference evidence="11" key="1">
    <citation type="submission" date="2021-04" db="EMBL/GenBank/DDBJ databases">
        <authorList>
            <consortium name="Wellcome Sanger Institute Data Sharing"/>
        </authorList>
    </citation>
    <scope>NUCLEOTIDE SEQUENCE [LARGE SCALE GENOMIC DNA]</scope>
</reference>
<name>A0A3Q1KBA6_ANATE</name>
<dbReference type="InterPro" id="IPR036236">
    <property type="entry name" value="Znf_C2H2_sf"/>
</dbReference>
<dbReference type="Ensembl" id="ENSATET00000031802.3">
    <property type="protein sequence ID" value="ENSATEP00000031336.3"/>
    <property type="gene ID" value="ENSATEG00000021602.3"/>
</dbReference>
<evidence type="ECO:0000256" key="9">
    <source>
        <dbReference type="SAM" id="Phobius"/>
    </source>
</evidence>
<dbReference type="PROSITE" id="PS50157">
    <property type="entry name" value="ZINC_FINGER_C2H2_2"/>
    <property type="match status" value="2"/>
</dbReference>
<evidence type="ECO:0000256" key="7">
    <source>
        <dbReference type="PROSITE-ProRule" id="PRU00042"/>
    </source>
</evidence>
<keyword evidence="9" id="KW-0812">Transmembrane</keyword>
<dbReference type="PANTHER" id="PTHR14196:SF12">
    <property type="entry name" value="ZINC FINGER PROTEIN 208-LIKE"/>
    <property type="match status" value="1"/>
</dbReference>
<keyword evidence="9" id="KW-1133">Transmembrane helix</keyword>
<feature type="transmembrane region" description="Helical" evidence="9">
    <location>
        <begin position="167"/>
        <end position="187"/>
    </location>
</feature>
<dbReference type="SUPFAM" id="SSF57667">
    <property type="entry name" value="beta-beta-alpha zinc fingers"/>
    <property type="match status" value="1"/>
</dbReference>
<evidence type="ECO:0000256" key="5">
    <source>
        <dbReference type="ARBA" id="ARBA00022833"/>
    </source>
</evidence>
<dbReference type="Gene3D" id="3.30.160.60">
    <property type="entry name" value="Classic Zinc Finger"/>
    <property type="match status" value="3"/>
</dbReference>
<dbReference type="GO" id="GO:0005634">
    <property type="term" value="C:nucleus"/>
    <property type="evidence" value="ECO:0007669"/>
    <property type="project" value="UniProtKB-SubCell"/>
</dbReference>
<evidence type="ECO:0000256" key="8">
    <source>
        <dbReference type="SAM" id="MobiDB-lite"/>
    </source>
</evidence>
<organism evidence="11 12">
    <name type="scientific">Anabas testudineus</name>
    <name type="common">Climbing perch</name>
    <name type="synonym">Anthias testudineus</name>
    <dbReference type="NCBI Taxonomy" id="64144"/>
    <lineage>
        <taxon>Eukaryota</taxon>
        <taxon>Metazoa</taxon>
        <taxon>Chordata</taxon>
        <taxon>Craniata</taxon>
        <taxon>Vertebrata</taxon>
        <taxon>Euteleostomi</taxon>
        <taxon>Actinopterygii</taxon>
        <taxon>Neopterygii</taxon>
        <taxon>Teleostei</taxon>
        <taxon>Neoteleostei</taxon>
        <taxon>Acanthomorphata</taxon>
        <taxon>Anabantaria</taxon>
        <taxon>Anabantiformes</taxon>
        <taxon>Anabantoidei</taxon>
        <taxon>Anabantidae</taxon>
        <taxon>Anabas</taxon>
    </lineage>
</organism>
<keyword evidence="6" id="KW-0539">Nucleus</keyword>
<dbReference type="InterPro" id="IPR013087">
    <property type="entry name" value="Znf_C2H2_type"/>
</dbReference>
<keyword evidence="3" id="KW-0677">Repeat</keyword>
<evidence type="ECO:0000313" key="11">
    <source>
        <dbReference type="Ensembl" id="ENSATEP00000031336.3"/>
    </source>
</evidence>
<keyword evidence="9" id="KW-0472">Membrane</keyword>
<dbReference type="InParanoid" id="A0A3Q1KBA6"/>
<keyword evidence="5" id="KW-0862">Zinc</keyword>
<dbReference type="FunFam" id="3.30.160.60:FF:002005">
    <property type="entry name" value="Zinc finger protein 200"/>
    <property type="match status" value="1"/>
</dbReference>
<dbReference type="STRING" id="64144.ENSATEP00000031336"/>
<dbReference type="GO" id="GO:0000977">
    <property type="term" value="F:RNA polymerase II transcription regulatory region sequence-specific DNA binding"/>
    <property type="evidence" value="ECO:0007669"/>
    <property type="project" value="TreeGrafter"/>
</dbReference>
<dbReference type="Proteomes" id="UP000265040">
    <property type="component" value="Chromosome 3"/>
</dbReference>
<reference evidence="11" key="2">
    <citation type="submission" date="2025-08" db="UniProtKB">
        <authorList>
            <consortium name="Ensembl"/>
        </authorList>
    </citation>
    <scope>IDENTIFICATION</scope>
</reference>
<dbReference type="GO" id="GO:0000981">
    <property type="term" value="F:DNA-binding transcription factor activity, RNA polymerase II-specific"/>
    <property type="evidence" value="ECO:0007669"/>
    <property type="project" value="TreeGrafter"/>
</dbReference>
<feature type="domain" description="C2H2-type" evidence="10">
    <location>
        <begin position="122"/>
        <end position="149"/>
    </location>
</feature>
<dbReference type="InterPro" id="IPR050717">
    <property type="entry name" value="C2H2-ZF_Transcription_Reg"/>
</dbReference>
<dbReference type="Pfam" id="PF13465">
    <property type="entry name" value="zf-H2C2_2"/>
    <property type="match status" value="1"/>
</dbReference>
<feature type="domain" description="C2H2-type" evidence="10">
    <location>
        <begin position="94"/>
        <end position="121"/>
    </location>
</feature>
<evidence type="ECO:0000259" key="10">
    <source>
        <dbReference type="PROSITE" id="PS50157"/>
    </source>
</evidence>
<dbReference type="AlphaFoldDB" id="A0A3Q1KBA6"/>
<dbReference type="FunFam" id="3.30.160.60:FF:000145">
    <property type="entry name" value="Zinc finger protein 574"/>
    <property type="match status" value="1"/>
</dbReference>
<dbReference type="GO" id="GO:0008270">
    <property type="term" value="F:zinc ion binding"/>
    <property type="evidence" value="ECO:0007669"/>
    <property type="project" value="UniProtKB-KW"/>
</dbReference>
<feature type="compositionally biased region" description="Basic and acidic residues" evidence="8">
    <location>
        <begin position="8"/>
        <end position="19"/>
    </location>
</feature>
<evidence type="ECO:0000256" key="2">
    <source>
        <dbReference type="ARBA" id="ARBA00022723"/>
    </source>
</evidence>
<evidence type="ECO:0000256" key="6">
    <source>
        <dbReference type="ARBA" id="ARBA00023242"/>
    </source>
</evidence>
<accession>A0A3Q1KBA6</accession>
<evidence type="ECO:0000256" key="4">
    <source>
        <dbReference type="ARBA" id="ARBA00022771"/>
    </source>
</evidence>
<sequence length="193" mass="21709">SFSAAPCEKQEEADTKETMFHIIYVQRSDEDGGHPAHQSKEAPLPSSSSEQLKAETDTESATEHSDDEWRNSEGVPSGTNKRKPPQACESGRPYTCSICNKNFRIKSVLARHMKMHTGDKPYSCSVCGKSFVQRSYLKTHLNSHSGQKPYTCSICGRGFTQPKPVRFGHFLTSLVSVLLDYLCFFFFNKQFLV</sequence>
<keyword evidence="2" id="KW-0479">Metal-binding</keyword>
<dbReference type="PROSITE" id="PS00028">
    <property type="entry name" value="ZINC_FINGER_C2H2_1"/>
    <property type="match status" value="2"/>
</dbReference>
<comment type="subcellular location">
    <subcellularLocation>
        <location evidence="1">Nucleus</location>
    </subcellularLocation>
</comment>
<dbReference type="GeneTree" id="ENSGT01150000286953"/>
<protein>
    <recommendedName>
        <fullName evidence="10">C2H2-type domain-containing protein</fullName>
    </recommendedName>
</protein>
<evidence type="ECO:0000256" key="3">
    <source>
        <dbReference type="ARBA" id="ARBA00022737"/>
    </source>
</evidence>
<dbReference type="PANTHER" id="PTHR14196">
    <property type="entry name" value="ODD-SKIPPED - RELATED"/>
    <property type="match status" value="1"/>
</dbReference>
<dbReference type="SMART" id="SM00355">
    <property type="entry name" value="ZnF_C2H2"/>
    <property type="match status" value="2"/>
</dbReference>
<feature type="compositionally biased region" description="Basic and acidic residues" evidence="8">
    <location>
        <begin position="27"/>
        <end position="40"/>
    </location>
</feature>
<keyword evidence="4 7" id="KW-0863">Zinc-finger</keyword>
<feature type="region of interest" description="Disordered" evidence="8">
    <location>
        <begin position="1"/>
        <end position="90"/>
    </location>
</feature>